<proteinExistence type="predicted"/>
<dbReference type="Proteomes" id="UP000026960">
    <property type="component" value="Chromosome 7"/>
</dbReference>
<dbReference type="EnsemblPlants" id="OBART07G14020.1">
    <property type="protein sequence ID" value="OBART07G14020.1"/>
    <property type="gene ID" value="OBART07G14020"/>
</dbReference>
<reference evidence="1" key="2">
    <citation type="submission" date="2015-03" db="UniProtKB">
        <authorList>
            <consortium name="EnsemblPlants"/>
        </authorList>
    </citation>
    <scope>IDENTIFICATION</scope>
</reference>
<dbReference type="AlphaFoldDB" id="A0A0D3GQW0"/>
<protein>
    <submittedName>
        <fullName evidence="1">Uncharacterized protein</fullName>
    </submittedName>
</protein>
<keyword evidence="2" id="KW-1185">Reference proteome</keyword>
<evidence type="ECO:0000313" key="2">
    <source>
        <dbReference type="Proteomes" id="UP000026960"/>
    </source>
</evidence>
<organism evidence="1">
    <name type="scientific">Oryza barthii</name>
    <dbReference type="NCBI Taxonomy" id="65489"/>
    <lineage>
        <taxon>Eukaryota</taxon>
        <taxon>Viridiplantae</taxon>
        <taxon>Streptophyta</taxon>
        <taxon>Embryophyta</taxon>
        <taxon>Tracheophyta</taxon>
        <taxon>Spermatophyta</taxon>
        <taxon>Magnoliopsida</taxon>
        <taxon>Liliopsida</taxon>
        <taxon>Poales</taxon>
        <taxon>Poaceae</taxon>
        <taxon>BOP clade</taxon>
        <taxon>Oryzoideae</taxon>
        <taxon>Oryzeae</taxon>
        <taxon>Oryzinae</taxon>
        <taxon>Oryza</taxon>
    </lineage>
</organism>
<name>A0A0D3GQW0_9ORYZ</name>
<reference evidence="1" key="1">
    <citation type="journal article" date="2009" name="Rice">
        <title>De Novo Next Generation Sequencing of Plant Genomes.</title>
        <authorList>
            <person name="Rounsley S."/>
            <person name="Marri P.R."/>
            <person name="Yu Y."/>
            <person name="He R."/>
            <person name="Sisneros N."/>
            <person name="Goicoechea J.L."/>
            <person name="Lee S.J."/>
            <person name="Angelova A."/>
            <person name="Kudrna D."/>
            <person name="Luo M."/>
            <person name="Affourtit J."/>
            <person name="Desany B."/>
            <person name="Knight J."/>
            <person name="Niazi F."/>
            <person name="Egholm M."/>
            <person name="Wing R.A."/>
        </authorList>
    </citation>
    <scope>NUCLEOTIDE SEQUENCE [LARGE SCALE GENOMIC DNA]</scope>
    <source>
        <strain evidence="1">cv. IRGC 105608</strain>
    </source>
</reference>
<dbReference type="PaxDb" id="65489-OBART07G14020.1"/>
<accession>A0A0D3GQW0</accession>
<dbReference type="Gramene" id="OBART07G14020.1">
    <property type="protein sequence ID" value="OBART07G14020.1"/>
    <property type="gene ID" value="OBART07G14020"/>
</dbReference>
<evidence type="ECO:0000313" key="1">
    <source>
        <dbReference type="EnsemblPlants" id="OBART07G14020.1"/>
    </source>
</evidence>
<dbReference type="HOGENOM" id="CLU_2175086_0_0_1"/>
<sequence>MERLLSPSLMMTMQQRSWLEPKVNDHDKEKELNKGDKAQLRLRSGLTPATQAQALAIKGELGWGLAVKPFAREVEILKMAQPAEGFKVMVERVARELERVEKLVVQEFTRERAQYLV</sequence>